<gene>
    <name evidence="1" type="ORF">IFT93_23595</name>
</gene>
<name>A0ABR9A081_9GAMM</name>
<comment type="caution">
    <text evidence="1">The sequence shown here is derived from an EMBL/GenBank/DDBJ whole genome shotgun (WGS) entry which is preliminary data.</text>
</comment>
<reference evidence="1 2" key="1">
    <citation type="journal article" date="2020" name="FEMS Microbiol. Ecol.">
        <title>Temporal dynamics of bacterial communities during seed development and maturation.</title>
        <authorList>
            <person name="Chesneau G."/>
            <person name="Torres-Cortes G."/>
            <person name="Briand M."/>
            <person name="Darrasse A."/>
            <person name="Preveaux A."/>
            <person name="Marais C."/>
            <person name="Jacques M.A."/>
            <person name="Shade A."/>
            <person name="Barret M."/>
        </authorList>
    </citation>
    <scope>NUCLEOTIDE SEQUENCE [LARGE SCALE GENOMIC DNA]</scope>
    <source>
        <strain evidence="1 2">CFBP13732</strain>
    </source>
</reference>
<accession>A0ABR9A081</accession>
<evidence type="ECO:0000313" key="1">
    <source>
        <dbReference type="EMBL" id="MBD8109350.1"/>
    </source>
</evidence>
<sequence>MQQLAGGLVREGRVVDFRPAGKEPPARLASVEHAPVAILNAPASVGLLREVAEDLVTMSLERGREVQVLTSSAERRLTMAKSPQLQDRLLSRSSVKDAAFSLAP</sequence>
<evidence type="ECO:0000313" key="2">
    <source>
        <dbReference type="Proteomes" id="UP000661012"/>
    </source>
</evidence>
<dbReference type="EMBL" id="JACYNN010000048">
    <property type="protein sequence ID" value="MBD8109350.1"/>
    <property type="molecule type" value="Genomic_DNA"/>
</dbReference>
<protein>
    <submittedName>
        <fullName evidence="1">Uncharacterized protein</fullName>
    </submittedName>
</protein>
<keyword evidence="2" id="KW-1185">Reference proteome</keyword>
<dbReference type="RefSeq" id="WP_191931380.1">
    <property type="nucleotide sequence ID" value="NZ_JACYNM010000051.1"/>
</dbReference>
<proteinExistence type="predicted"/>
<dbReference type="Proteomes" id="UP000661012">
    <property type="component" value="Unassembled WGS sequence"/>
</dbReference>
<organism evidence="1 2">
    <name type="scientific">Erwinia persicina</name>
    <dbReference type="NCBI Taxonomy" id="55211"/>
    <lineage>
        <taxon>Bacteria</taxon>
        <taxon>Pseudomonadati</taxon>
        <taxon>Pseudomonadota</taxon>
        <taxon>Gammaproteobacteria</taxon>
        <taxon>Enterobacterales</taxon>
        <taxon>Erwiniaceae</taxon>
        <taxon>Erwinia</taxon>
    </lineage>
</organism>